<dbReference type="OrthoDB" id="1729537at2"/>
<name>A0A8J6P2R5_9FIRM</name>
<organism evidence="1 2">
    <name type="scientific">Massiliimalia timonensis</name>
    <dbReference type="NCBI Taxonomy" id="1987501"/>
    <lineage>
        <taxon>Bacteria</taxon>
        <taxon>Bacillati</taxon>
        <taxon>Bacillota</taxon>
        <taxon>Clostridia</taxon>
        <taxon>Eubacteriales</taxon>
        <taxon>Oscillospiraceae</taxon>
        <taxon>Massiliimalia</taxon>
    </lineage>
</organism>
<reference evidence="1" key="1">
    <citation type="submission" date="2020-08" db="EMBL/GenBank/DDBJ databases">
        <title>Genome public.</title>
        <authorList>
            <person name="Liu C."/>
            <person name="Sun Q."/>
        </authorList>
    </citation>
    <scope>NUCLEOTIDE SEQUENCE</scope>
    <source>
        <strain evidence="1">NSJ-15</strain>
    </source>
</reference>
<gene>
    <name evidence="1" type="ORF">H8702_02280</name>
</gene>
<dbReference type="EMBL" id="JACRTL010000001">
    <property type="protein sequence ID" value="MBC8609948.1"/>
    <property type="molecule type" value="Genomic_DNA"/>
</dbReference>
<keyword evidence="2" id="KW-1185">Reference proteome</keyword>
<comment type="caution">
    <text evidence="1">The sequence shown here is derived from an EMBL/GenBank/DDBJ whole genome shotgun (WGS) entry which is preliminary data.</text>
</comment>
<evidence type="ECO:0000313" key="2">
    <source>
        <dbReference type="Proteomes" id="UP000632659"/>
    </source>
</evidence>
<evidence type="ECO:0000313" key="1">
    <source>
        <dbReference type="EMBL" id="MBC8609948.1"/>
    </source>
</evidence>
<protein>
    <submittedName>
        <fullName evidence="1">Uncharacterized protein</fullName>
    </submittedName>
</protein>
<dbReference type="Proteomes" id="UP000632659">
    <property type="component" value="Unassembled WGS sequence"/>
</dbReference>
<dbReference type="AlphaFoldDB" id="A0A8J6P2R5"/>
<accession>A0A8J6P2R5</accession>
<sequence length="287" mass="32546">MERQQFPRTEVAGVSVSRMIIGTNWLLGWSHTGKAADHRITERYQSPESFFPVLEAYAQYGIDTIMGPISSQPRMVEAIRYAEQKLNCKFIIVDTPIINVDDTDEARAEARKAIRKSAEIGSTFCLIHHSSAEQLVNKNKGTIERLDDYTKMIREEKMIPGLSAHMPELILYSDANGYDVETYIQIYNCVGFMMQIEIETVSSIIHHAKKPVMTIKSMGAGRCTPYVGLNFSWNTIRPCDMVTVGCFTPEEVHEDVEISLAAIEHRFPQLEKRSSPNNKQAVLNDRK</sequence>
<proteinExistence type="predicted"/>